<evidence type="ECO:0000313" key="3">
    <source>
        <dbReference type="Proteomes" id="UP000694018"/>
    </source>
</evidence>
<protein>
    <submittedName>
        <fullName evidence="2">Uncharacterized protein</fullName>
    </submittedName>
</protein>
<name>A0A8F5GTZ0_SACSH</name>
<dbReference type="KEGG" id="sshi:J5U23_01731"/>
<dbReference type="AlphaFoldDB" id="A0A8F5GTZ0"/>
<dbReference type="EMBL" id="CP077717">
    <property type="protein sequence ID" value="QXJ28862.1"/>
    <property type="molecule type" value="Genomic_DNA"/>
</dbReference>
<dbReference type="Proteomes" id="UP000694018">
    <property type="component" value="Chromosome"/>
</dbReference>
<accession>A0A8F5GTZ0</accession>
<feature type="transmembrane region" description="Helical" evidence="1">
    <location>
        <begin position="6"/>
        <end position="27"/>
    </location>
</feature>
<reference evidence="2" key="1">
    <citation type="journal article" date="2021" name="Environ. Microbiol.">
        <title>New insights into the diversity and evolution of the archaeal mobilome from three complete genomes of Saccharolobus shibatae.</title>
        <authorList>
            <person name="Medvedeva S."/>
            <person name="Brandt D."/>
            <person name="Cvirkaite-Krupovic V."/>
            <person name="Liu Y."/>
            <person name="Severinov K."/>
            <person name="Ishino S."/>
            <person name="Ishino Y."/>
            <person name="Prangishvili D."/>
            <person name="Kalinowski J."/>
            <person name="Krupovic M."/>
        </authorList>
    </citation>
    <scope>NUCLEOTIDE SEQUENCE</scope>
    <source>
        <strain evidence="2">B12</strain>
    </source>
</reference>
<evidence type="ECO:0000256" key="1">
    <source>
        <dbReference type="SAM" id="Phobius"/>
    </source>
</evidence>
<keyword evidence="1" id="KW-0472">Membrane</keyword>
<gene>
    <name evidence="2" type="ORF">J5U23_01731</name>
</gene>
<keyword evidence="1" id="KW-0812">Transmembrane</keyword>
<organism evidence="2 3">
    <name type="scientific">Saccharolobus shibatae (strain ATCC 51178 / DSM 5389 / JCM 8931 / NBRC 15437 / B12)</name>
    <name type="common">Sulfolobus shibatae</name>
    <dbReference type="NCBI Taxonomy" id="523848"/>
    <lineage>
        <taxon>Archaea</taxon>
        <taxon>Thermoproteota</taxon>
        <taxon>Thermoprotei</taxon>
        <taxon>Sulfolobales</taxon>
        <taxon>Sulfolobaceae</taxon>
        <taxon>Saccharolobus</taxon>
    </lineage>
</organism>
<proteinExistence type="predicted"/>
<evidence type="ECO:0000313" key="2">
    <source>
        <dbReference type="EMBL" id="QXJ28862.1"/>
    </source>
</evidence>
<keyword evidence="1" id="KW-1133">Transmembrane helix</keyword>
<sequence length="51" mass="6018">MGNENFQFYSRLTIIAIAMLGIGWWFFQFYSRLTKWVELLSVMPVVSLSIL</sequence>